<protein>
    <recommendedName>
        <fullName evidence="4 12">Flagellar motor switch protein FliM</fullName>
    </recommendedName>
</protein>
<keyword evidence="8" id="KW-0283">Flagellar rotation</keyword>
<evidence type="ECO:0000256" key="4">
    <source>
        <dbReference type="ARBA" id="ARBA00021898"/>
    </source>
</evidence>
<dbReference type="Pfam" id="PF01052">
    <property type="entry name" value="FliMN_C"/>
    <property type="match status" value="1"/>
</dbReference>
<evidence type="ECO:0000256" key="1">
    <source>
        <dbReference type="ARBA" id="ARBA00004117"/>
    </source>
</evidence>
<evidence type="ECO:0000256" key="2">
    <source>
        <dbReference type="ARBA" id="ARBA00004417"/>
    </source>
</evidence>
<dbReference type="InterPro" id="IPR028976">
    <property type="entry name" value="CheC-like_sf"/>
</dbReference>
<accession>A0ABQ4TS57</accession>
<evidence type="ECO:0000313" key="15">
    <source>
        <dbReference type="Proteomes" id="UP001055101"/>
    </source>
</evidence>
<dbReference type="Gene3D" id="2.30.330.10">
    <property type="entry name" value="SpoA-like"/>
    <property type="match status" value="1"/>
</dbReference>
<comment type="function">
    <text evidence="11">FliM is one of three proteins (FliG, FliN, FliM) that forms the rotor-mounted switch complex (C ring), located at the base of the basal body. This complex interacts with the CheY and CheZ chemotaxis proteins, in addition to contacting components of the motor that determine the direction of flagellar rotation.</text>
</comment>
<dbReference type="PANTHER" id="PTHR30034:SF3">
    <property type="entry name" value="FLAGELLAR MOTOR SWITCH PROTEIN FLIM"/>
    <property type="match status" value="1"/>
</dbReference>
<dbReference type="CDD" id="cd17908">
    <property type="entry name" value="FliM"/>
    <property type="match status" value="1"/>
</dbReference>
<dbReference type="PRINTS" id="PR00955">
    <property type="entry name" value="FLGMOTORFLIM"/>
</dbReference>
<sequence length="408" mass="44564">MAGPDDPEDDWAAALIEQNADGAGTGGGDTSLAEEWGAALAEQGTTNATGDVAAEWATMIEDGETENLPELAGNDRILVQDEIDAVLGFSLRELSASGAGGVRAIVDSGVVQYERLPMLEIVFDRMIRLLSTSLRNFFQDNVEVSLDGITSVRFGDYLNAIPLPTLLGVFKADAWENSGLVTVEQTLAYSTLDLLLGGKRGGTSTRLDGRPFTTIEMNLVRRLVEIILTDLEQSFQPLSPVRFAIDRIETNPRFATITRPANAAILINLKLDMDGRGGGLQILFPYATIEPIRELLMQSFMGEKLGRDHVWESHLATEIWQADVAMEAVLHEMTLPLRRVMGLKVGDTIMFEQKASDLITVRCGDWALTQGRIGRIDDNIAVQIARPLRRSRTTLQAFEAATSSRSDG</sequence>
<dbReference type="Proteomes" id="UP001055101">
    <property type="component" value="Unassembled WGS sequence"/>
</dbReference>
<dbReference type="PANTHER" id="PTHR30034">
    <property type="entry name" value="FLAGELLAR MOTOR SWITCH PROTEIN FLIM"/>
    <property type="match status" value="1"/>
</dbReference>
<keyword evidence="5" id="KW-1003">Cell membrane</keyword>
<evidence type="ECO:0000256" key="5">
    <source>
        <dbReference type="ARBA" id="ARBA00022475"/>
    </source>
</evidence>
<evidence type="ECO:0000256" key="12">
    <source>
        <dbReference type="NCBIfam" id="TIGR01397"/>
    </source>
</evidence>
<comment type="similarity">
    <text evidence="3">Belongs to the FliM family.</text>
</comment>
<comment type="subcellular location">
    <subcellularLocation>
        <location evidence="1">Bacterial flagellum basal body</location>
    </subcellularLocation>
    <subcellularLocation>
        <location evidence="2">Cell inner membrane</location>
        <topology evidence="2">Peripheral membrane protein</topology>
    </subcellularLocation>
</comment>
<evidence type="ECO:0000256" key="9">
    <source>
        <dbReference type="ARBA" id="ARBA00023136"/>
    </source>
</evidence>
<dbReference type="InterPro" id="IPR036429">
    <property type="entry name" value="SpoA-like_sf"/>
</dbReference>
<dbReference type="Pfam" id="PF02154">
    <property type="entry name" value="FliM"/>
    <property type="match status" value="1"/>
</dbReference>
<dbReference type="SUPFAM" id="SSF101801">
    <property type="entry name" value="Surface presentation of antigens (SPOA)"/>
    <property type="match status" value="1"/>
</dbReference>
<evidence type="ECO:0000259" key="13">
    <source>
        <dbReference type="Pfam" id="PF01052"/>
    </source>
</evidence>
<proteinExistence type="inferred from homology"/>
<name>A0ABQ4TS57_9HYPH</name>
<dbReference type="SUPFAM" id="SSF103039">
    <property type="entry name" value="CheC-like"/>
    <property type="match status" value="1"/>
</dbReference>
<reference evidence="14" key="1">
    <citation type="journal article" date="2021" name="Front. Microbiol.">
        <title>Comprehensive Comparative Genomics and Phenotyping of Methylobacterium Species.</title>
        <authorList>
            <person name="Alessa O."/>
            <person name="Ogura Y."/>
            <person name="Fujitani Y."/>
            <person name="Takami H."/>
            <person name="Hayashi T."/>
            <person name="Sahin N."/>
            <person name="Tani A."/>
        </authorList>
    </citation>
    <scope>NUCLEOTIDE SEQUENCE</scope>
    <source>
        <strain evidence="14">DSM 23674</strain>
    </source>
</reference>
<dbReference type="Gene3D" id="3.40.1550.10">
    <property type="entry name" value="CheC-like"/>
    <property type="match status" value="1"/>
</dbReference>
<evidence type="ECO:0000256" key="10">
    <source>
        <dbReference type="ARBA" id="ARBA00023143"/>
    </source>
</evidence>
<keyword evidence="15" id="KW-1185">Reference proteome</keyword>
<evidence type="ECO:0000313" key="14">
    <source>
        <dbReference type="EMBL" id="GJE57471.1"/>
    </source>
</evidence>
<dbReference type="NCBIfam" id="TIGR01397">
    <property type="entry name" value="fliM_switch"/>
    <property type="match status" value="1"/>
</dbReference>
<evidence type="ECO:0000256" key="7">
    <source>
        <dbReference type="ARBA" id="ARBA00022519"/>
    </source>
</evidence>
<dbReference type="InterPro" id="IPR001543">
    <property type="entry name" value="FliN-like_C"/>
</dbReference>
<feature type="domain" description="Flagellar motor switch protein FliN-like C-terminal" evidence="13">
    <location>
        <begin position="318"/>
        <end position="387"/>
    </location>
</feature>
<comment type="caution">
    <text evidence="14">The sequence shown here is derived from an EMBL/GenBank/DDBJ whole genome shotgun (WGS) entry which is preliminary data.</text>
</comment>
<keyword evidence="7" id="KW-0997">Cell inner membrane</keyword>
<reference evidence="14" key="2">
    <citation type="submission" date="2021-08" db="EMBL/GenBank/DDBJ databases">
        <authorList>
            <person name="Tani A."/>
            <person name="Ola A."/>
            <person name="Ogura Y."/>
            <person name="Katsura K."/>
            <person name="Hayashi T."/>
        </authorList>
    </citation>
    <scope>NUCLEOTIDE SEQUENCE</scope>
    <source>
        <strain evidence="14">DSM 23674</strain>
    </source>
</reference>
<keyword evidence="10" id="KW-0975">Bacterial flagellum</keyword>
<evidence type="ECO:0000256" key="6">
    <source>
        <dbReference type="ARBA" id="ARBA00022500"/>
    </source>
</evidence>
<dbReference type="InterPro" id="IPR001689">
    <property type="entry name" value="Flag_FliM"/>
</dbReference>
<dbReference type="EMBL" id="BPRA01000024">
    <property type="protein sequence ID" value="GJE57471.1"/>
    <property type="molecule type" value="Genomic_DNA"/>
</dbReference>
<organism evidence="14 15">
    <name type="scientific">Methylobacterium thuringiense</name>
    <dbReference type="NCBI Taxonomy" id="1003091"/>
    <lineage>
        <taxon>Bacteria</taxon>
        <taxon>Pseudomonadati</taxon>
        <taxon>Pseudomonadota</taxon>
        <taxon>Alphaproteobacteria</taxon>
        <taxon>Hyphomicrobiales</taxon>
        <taxon>Methylobacteriaceae</taxon>
        <taxon>Methylobacterium</taxon>
    </lineage>
</organism>
<dbReference type="RefSeq" id="WP_147816472.1">
    <property type="nucleotide sequence ID" value="NZ_BPRA01000024.1"/>
</dbReference>
<keyword evidence="6" id="KW-0145">Chemotaxis</keyword>
<keyword evidence="9" id="KW-0472">Membrane</keyword>
<evidence type="ECO:0000256" key="3">
    <source>
        <dbReference type="ARBA" id="ARBA00011049"/>
    </source>
</evidence>
<evidence type="ECO:0000256" key="11">
    <source>
        <dbReference type="ARBA" id="ARBA00025044"/>
    </source>
</evidence>
<gene>
    <name evidence="14" type="ORF">EKPJFOCH_3987</name>
</gene>
<evidence type="ECO:0000256" key="8">
    <source>
        <dbReference type="ARBA" id="ARBA00022779"/>
    </source>
</evidence>